<reference evidence="4" key="3">
    <citation type="journal article" date="2019" name="Int. J. Syst. Evol. Microbiol.">
        <title>The Global Catalogue of Microorganisms (GCM) 10K type strain sequencing project: providing services to taxonomists for standard genome sequencing and annotation.</title>
        <authorList>
            <consortium name="The Broad Institute Genomics Platform"/>
            <consortium name="The Broad Institute Genome Sequencing Center for Infectious Disease"/>
            <person name="Wu L."/>
            <person name="Ma J."/>
        </authorList>
    </citation>
    <scope>NUCLEOTIDE SEQUENCE [LARGE SCALE GENOMIC DNA]</scope>
    <source>
        <strain evidence="4">CCM 8490</strain>
    </source>
</reference>
<evidence type="ECO:0008006" key="5">
    <source>
        <dbReference type="Google" id="ProtNLM"/>
    </source>
</evidence>
<dbReference type="SUPFAM" id="SSF53448">
    <property type="entry name" value="Nucleotide-diphospho-sugar transferases"/>
    <property type="match status" value="1"/>
</dbReference>
<accession>A0A420DDP1</accession>
<organism evidence="2 3">
    <name type="scientific">Epilithonimonas arachidiradicis</name>
    <dbReference type="NCBI Taxonomy" id="1617282"/>
    <lineage>
        <taxon>Bacteria</taxon>
        <taxon>Pseudomonadati</taxon>
        <taxon>Bacteroidota</taxon>
        <taxon>Flavobacteriia</taxon>
        <taxon>Flavobacteriales</taxon>
        <taxon>Weeksellaceae</taxon>
        <taxon>Chryseobacterium group</taxon>
        <taxon>Epilithonimonas</taxon>
    </lineage>
</organism>
<dbReference type="AlphaFoldDB" id="A0A420DDP1"/>
<reference evidence="1" key="4">
    <citation type="submission" date="2024-05" db="EMBL/GenBank/DDBJ databases">
        <authorList>
            <person name="Sun Q."/>
            <person name="Sedlacek I."/>
        </authorList>
    </citation>
    <scope>NUCLEOTIDE SEQUENCE</scope>
    <source>
        <strain evidence="1">CCM 8490</strain>
    </source>
</reference>
<evidence type="ECO:0000313" key="4">
    <source>
        <dbReference type="Proteomes" id="UP000658202"/>
    </source>
</evidence>
<comment type="caution">
    <text evidence="2">The sequence shown here is derived from an EMBL/GenBank/DDBJ whole genome shotgun (WGS) entry which is preliminary data.</text>
</comment>
<dbReference type="EMBL" id="BMCW01000001">
    <property type="protein sequence ID" value="GGG46185.1"/>
    <property type="molecule type" value="Genomic_DNA"/>
</dbReference>
<dbReference type="InterPro" id="IPR029044">
    <property type="entry name" value="Nucleotide-diphossugar_trans"/>
</dbReference>
<dbReference type="Proteomes" id="UP000658202">
    <property type="component" value="Unassembled WGS sequence"/>
</dbReference>
<protein>
    <recommendedName>
        <fullName evidence="5">Glycosyl transferase family 2</fullName>
    </recommendedName>
</protein>
<evidence type="ECO:0000313" key="1">
    <source>
        <dbReference type="EMBL" id="GGG46185.1"/>
    </source>
</evidence>
<dbReference type="Gene3D" id="3.90.550.10">
    <property type="entry name" value="Spore Coat Polysaccharide Biosynthesis Protein SpsA, Chain A"/>
    <property type="match status" value="1"/>
</dbReference>
<name>A0A420DDP1_9FLAO</name>
<dbReference type="EMBL" id="RAQH01000001">
    <property type="protein sequence ID" value="RKE89902.1"/>
    <property type="molecule type" value="Genomic_DNA"/>
</dbReference>
<proteinExistence type="predicted"/>
<keyword evidence="4" id="KW-1185">Reference proteome</keyword>
<reference evidence="1" key="1">
    <citation type="journal article" date="2014" name="Int. J. Syst. Evol. Microbiol.">
        <title>Complete genome of a new Firmicutes species belonging to the dominant human colonic microbiota ('Ruminococcus bicirculans') reveals two chromosomes and a selective capacity to utilize plant glucans.</title>
        <authorList>
            <consortium name="NISC Comparative Sequencing Program"/>
            <person name="Wegmann U."/>
            <person name="Louis P."/>
            <person name="Goesmann A."/>
            <person name="Henrissat B."/>
            <person name="Duncan S.H."/>
            <person name="Flint H.J."/>
        </authorList>
    </citation>
    <scope>NUCLEOTIDE SEQUENCE</scope>
    <source>
        <strain evidence="1">CCM 8490</strain>
    </source>
</reference>
<gene>
    <name evidence="2" type="ORF">BXY58_0483</name>
    <name evidence="1" type="ORF">GCM10007332_04620</name>
</gene>
<sequence>MKKRINELINFFYYRFLQLTSKTVRRQLKNPKEIPIIIISFNQLEHLKNLVSFFLDRNFTNIVIVDNCSTYGPLLDYFETIKDKVTLERQASNLGYRVFFNSPELIEKYTQGYYIITDPDILPNPKLPENFLKSFISELGNNFNKVTKVGFALNLQNIPDFYPNKDKVIHWEEKYWKDEIKPEIYNADIDTTFALYKPLYPKRFKNVNYYQALRFAGNYTCEHMGWFIDPNNYNNEQRHYFGVADNSASWKLNQQGELTGYKKDY</sequence>
<dbReference type="Proteomes" id="UP000285906">
    <property type="component" value="Unassembled WGS sequence"/>
</dbReference>
<reference evidence="2 3" key="2">
    <citation type="submission" date="2018-09" db="EMBL/GenBank/DDBJ databases">
        <title>Genomic Encyclopedia of Archaeal and Bacterial Type Strains, Phase II (KMG-II): from individual species to whole genera.</title>
        <authorList>
            <person name="Goeker M."/>
        </authorList>
    </citation>
    <scope>NUCLEOTIDE SEQUENCE [LARGE SCALE GENOMIC DNA]</scope>
    <source>
        <strain evidence="2 3">DSM 27620</strain>
    </source>
</reference>
<evidence type="ECO:0000313" key="2">
    <source>
        <dbReference type="EMBL" id="RKE89902.1"/>
    </source>
</evidence>
<dbReference type="RefSeq" id="WP_120212190.1">
    <property type="nucleotide sequence ID" value="NZ_BMCW01000001.1"/>
</dbReference>
<dbReference type="OrthoDB" id="1666251at2"/>
<evidence type="ECO:0000313" key="3">
    <source>
        <dbReference type="Proteomes" id="UP000285906"/>
    </source>
</evidence>